<comment type="function">
    <text evidence="2">Catalyzes the methylthiolation of N6-(dimethylallyl)adenosine (i(6)A), leading to the formation of 2-methylthio-N6-(dimethylallyl)adenosine (ms(2)i(6)A) at position 37 in tRNAs that read codons beginning with uridine.</text>
</comment>
<evidence type="ECO:0000256" key="8">
    <source>
        <dbReference type="ARBA" id="ARBA00023014"/>
    </source>
</evidence>
<feature type="domain" description="Radical SAM core" evidence="14">
    <location>
        <begin position="136"/>
        <end position="373"/>
    </location>
</feature>
<evidence type="ECO:0000256" key="2">
    <source>
        <dbReference type="ARBA" id="ARBA00003234"/>
    </source>
</evidence>
<keyword evidence="6" id="KW-0479">Metal-binding</keyword>
<keyword evidence="8" id="KW-0411">Iron-sulfur</keyword>
<dbReference type="GO" id="GO:0051539">
    <property type="term" value="F:4 iron, 4 sulfur cluster binding"/>
    <property type="evidence" value="ECO:0007669"/>
    <property type="project" value="UniProtKB-KW"/>
</dbReference>
<dbReference type="InterPro" id="IPR020612">
    <property type="entry name" value="Methylthiotransferase_CS"/>
</dbReference>
<comment type="caution">
    <text evidence="15">The sequence shown here is derived from an EMBL/GenBank/DDBJ whole genome shotgun (WGS) entry which is preliminary data.</text>
</comment>
<dbReference type="InterPro" id="IPR058240">
    <property type="entry name" value="rSAM_sf"/>
</dbReference>
<reference evidence="15 16" key="1">
    <citation type="journal article" date="2015" name="Nature">
        <title>rRNA introns, odd ribosomes, and small enigmatic genomes across a large radiation of phyla.</title>
        <authorList>
            <person name="Brown C.T."/>
            <person name="Hug L.A."/>
            <person name="Thomas B.C."/>
            <person name="Sharon I."/>
            <person name="Castelle C.J."/>
            <person name="Singh A."/>
            <person name="Wilkins M.J."/>
            <person name="Williams K.H."/>
            <person name="Banfield J.F."/>
        </authorList>
    </citation>
    <scope>NUCLEOTIDE SEQUENCE [LARGE SCALE GENOMIC DNA]</scope>
</reference>
<dbReference type="PROSITE" id="PS51918">
    <property type="entry name" value="RADICAL_SAM"/>
    <property type="match status" value="1"/>
</dbReference>
<dbReference type="SMART" id="SM00729">
    <property type="entry name" value="Elp3"/>
    <property type="match status" value="1"/>
</dbReference>
<evidence type="ECO:0000259" key="14">
    <source>
        <dbReference type="PROSITE" id="PS51918"/>
    </source>
</evidence>
<feature type="domain" description="MTTase N-terminal" evidence="13">
    <location>
        <begin position="1"/>
        <end position="118"/>
    </location>
</feature>
<evidence type="ECO:0000256" key="4">
    <source>
        <dbReference type="ARBA" id="ARBA00022679"/>
    </source>
</evidence>
<dbReference type="CDD" id="cd01335">
    <property type="entry name" value="Radical_SAM"/>
    <property type="match status" value="1"/>
</dbReference>
<evidence type="ECO:0000256" key="6">
    <source>
        <dbReference type="ARBA" id="ARBA00022723"/>
    </source>
</evidence>
<dbReference type="InterPro" id="IPR006638">
    <property type="entry name" value="Elp3/MiaA/NifB-like_rSAM"/>
</dbReference>
<dbReference type="InterPro" id="IPR002792">
    <property type="entry name" value="TRAM_dom"/>
</dbReference>
<dbReference type="SFLD" id="SFLDG01061">
    <property type="entry name" value="methylthiotransferase"/>
    <property type="match status" value="1"/>
</dbReference>
<dbReference type="EC" id="2.8.4.3" evidence="9"/>
<dbReference type="GO" id="GO:0005829">
    <property type="term" value="C:cytosol"/>
    <property type="evidence" value="ECO:0007669"/>
    <property type="project" value="TreeGrafter"/>
</dbReference>
<evidence type="ECO:0000256" key="3">
    <source>
        <dbReference type="ARBA" id="ARBA00022485"/>
    </source>
</evidence>
<dbReference type="PROSITE" id="PS51449">
    <property type="entry name" value="MTTASE_N"/>
    <property type="match status" value="1"/>
</dbReference>
<keyword evidence="4 15" id="KW-0808">Transferase</keyword>
<dbReference type="PANTHER" id="PTHR43020">
    <property type="entry name" value="CDK5 REGULATORY SUBUNIT-ASSOCIATED PROTEIN 1"/>
    <property type="match status" value="1"/>
</dbReference>
<sequence>MKFYLITYGCQMNKSDSERIAGFLCDLGWEKVERPEESDLIILNSCSVRQSAEDRVIGEVKNLAELKKNNPRLVIAVTGCLPGRDKNNKLRQNFPGADLFFPIIDIVNLPQMLQNLGVYLSVSNSALDYLDFTPQYTNNFQAFIPIQTGCNNFCAYCVVPYSRGRERNRPVKKILQEVKKLADKGFLEIILLGQTVNNYQAPDEENFSKVNPFKNHFAALLWELNQIGGLKWIHFTAADPQYMNDEIIAALNLSKQVNYLHLPVQAGSDKILSQMNRHYSKEKYLEIVAKIKKTRPGIALGTDIIIGFPGESAEDFLETVDLYKQADFDISYNAKYSPRSGTPAFKMSDDVSREEKERRWWVLQNLMEEIVLRKNQIFKDKEIEVLVEKCENGLCSGHTYEMKFAQLKGGESLVGKIVKMKVEQAGMWVLRGEIV</sequence>
<keyword evidence="3" id="KW-0004">4Fe-4S</keyword>
<dbReference type="PATRIC" id="fig|1619039.3.peg.530"/>
<gene>
    <name evidence="15" type="ORF">UV20_C0003G0108</name>
</gene>
<keyword evidence="5" id="KW-0949">S-adenosyl-L-methionine</keyword>
<dbReference type="GO" id="GO:0035597">
    <property type="term" value="F:tRNA-2-methylthio-N(6)-dimethylallyladenosine(37) synthase activity"/>
    <property type="evidence" value="ECO:0007669"/>
    <property type="project" value="UniProtKB-EC"/>
</dbReference>
<dbReference type="PROSITE" id="PS01278">
    <property type="entry name" value="MTTASE_RADICAL"/>
    <property type="match status" value="1"/>
</dbReference>
<dbReference type="Proteomes" id="UP000034837">
    <property type="component" value="Unassembled WGS sequence"/>
</dbReference>
<dbReference type="SFLD" id="SFLDG01082">
    <property type="entry name" value="B12-binding_domain_containing"/>
    <property type="match status" value="1"/>
</dbReference>
<dbReference type="SFLD" id="SFLDS00029">
    <property type="entry name" value="Radical_SAM"/>
    <property type="match status" value="1"/>
</dbReference>
<dbReference type="NCBIfam" id="TIGR01574">
    <property type="entry name" value="miaB-methiolase"/>
    <property type="match status" value="1"/>
</dbReference>
<dbReference type="PANTHER" id="PTHR43020:SF2">
    <property type="entry name" value="MITOCHONDRIAL TRNA METHYLTHIOTRANSFERASE CDK5RAP1"/>
    <property type="match status" value="1"/>
</dbReference>
<evidence type="ECO:0000313" key="15">
    <source>
        <dbReference type="EMBL" id="KKS57166.1"/>
    </source>
</evidence>
<dbReference type="InterPro" id="IPR007197">
    <property type="entry name" value="rSAM"/>
</dbReference>
<dbReference type="GO" id="GO:0046872">
    <property type="term" value="F:metal ion binding"/>
    <property type="evidence" value="ECO:0007669"/>
    <property type="project" value="UniProtKB-KW"/>
</dbReference>
<evidence type="ECO:0000313" key="16">
    <source>
        <dbReference type="Proteomes" id="UP000034837"/>
    </source>
</evidence>
<dbReference type="NCBIfam" id="TIGR00089">
    <property type="entry name" value="MiaB/RimO family radical SAM methylthiotransferase"/>
    <property type="match status" value="1"/>
</dbReference>
<protein>
    <recommendedName>
        <fullName evidence="10">tRNA-2-methylthio-N(6)-dimethylallyladenosine synthase</fullName>
        <ecNumber evidence="9">2.8.4.3</ecNumber>
    </recommendedName>
    <alternativeName>
        <fullName evidence="12">(Dimethylallyl)adenosine tRNA methylthiotransferase MiaB</fullName>
    </alternativeName>
    <alternativeName>
        <fullName evidence="11">tRNA-i(6)A37 methylthiotransferase</fullName>
    </alternativeName>
</protein>
<dbReference type="FunFam" id="3.40.50.12160:FF:000003">
    <property type="entry name" value="CDK5 regulatory subunit-associated protein 1"/>
    <property type="match status" value="1"/>
</dbReference>
<keyword evidence="7" id="KW-0408">Iron</keyword>
<evidence type="ECO:0000256" key="12">
    <source>
        <dbReference type="ARBA" id="ARBA00081141"/>
    </source>
</evidence>
<proteinExistence type="predicted"/>
<evidence type="ECO:0000256" key="11">
    <source>
        <dbReference type="ARBA" id="ARBA00080698"/>
    </source>
</evidence>
<dbReference type="Pfam" id="PF00919">
    <property type="entry name" value="UPF0004"/>
    <property type="match status" value="1"/>
</dbReference>
<dbReference type="InterPro" id="IPR038135">
    <property type="entry name" value="Methylthiotransferase_N_sf"/>
</dbReference>
<dbReference type="Gene3D" id="3.40.50.12160">
    <property type="entry name" value="Methylthiotransferase, N-terminal domain"/>
    <property type="match status" value="1"/>
</dbReference>
<evidence type="ECO:0000256" key="5">
    <source>
        <dbReference type="ARBA" id="ARBA00022691"/>
    </source>
</evidence>
<dbReference type="Pfam" id="PF04055">
    <property type="entry name" value="Radical_SAM"/>
    <property type="match status" value="1"/>
</dbReference>
<dbReference type="InterPro" id="IPR013848">
    <property type="entry name" value="Methylthiotransferase_N"/>
</dbReference>
<dbReference type="Gene3D" id="3.80.30.20">
    <property type="entry name" value="tm_1862 like domain"/>
    <property type="match status" value="1"/>
</dbReference>
<dbReference type="FunFam" id="3.80.30.20:FF:000001">
    <property type="entry name" value="tRNA-2-methylthio-N(6)-dimethylallyladenosine synthase 2"/>
    <property type="match status" value="1"/>
</dbReference>
<evidence type="ECO:0000256" key="9">
    <source>
        <dbReference type="ARBA" id="ARBA00033765"/>
    </source>
</evidence>
<evidence type="ECO:0000256" key="10">
    <source>
        <dbReference type="ARBA" id="ARBA00068570"/>
    </source>
</evidence>
<organism evidence="15 16">
    <name type="scientific">Candidatus Magasanikbacteria bacterium GW2011_GWA2_42_32</name>
    <dbReference type="NCBI Taxonomy" id="1619039"/>
    <lineage>
        <taxon>Bacteria</taxon>
        <taxon>Candidatus Magasanikiibacteriota</taxon>
    </lineage>
</organism>
<evidence type="ECO:0000256" key="7">
    <source>
        <dbReference type="ARBA" id="ARBA00023004"/>
    </source>
</evidence>
<dbReference type="InterPro" id="IPR023404">
    <property type="entry name" value="rSAM_horseshoe"/>
</dbReference>
<dbReference type="InterPro" id="IPR005839">
    <property type="entry name" value="Methylthiotransferase"/>
</dbReference>
<evidence type="ECO:0000259" key="13">
    <source>
        <dbReference type="PROSITE" id="PS51449"/>
    </source>
</evidence>
<dbReference type="EMBL" id="LCDO01000003">
    <property type="protein sequence ID" value="KKS57166.1"/>
    <property type="molecule type" value="Genomic_DNA"/>
</dbReference>
<accession>A0A0G1CF20</accession>
<comment type="cofactor">
    <cofactor evidence="1">
        <name>[4Fe-4S] cluster</name>
        <dbReference type="ChEBI" id="CHEBI:49883"/>
    </cofactor>
</comment>
<dbReference type="SUPFAM" id="SSF102114">
    <property type="entry name" value="Radical SAM enzymes"/>
    <property type="match status" value="1"/>
</dbReference>
<dbReference type="AlphaFoldDB" id="A0A0G1CF20"/>
<name>A0A0G1CF20_9BACT</name>
<evidence type="ECO:0000256" key="1">
    <source>
        <dbReference type="ARBA" id="ARBA00001966"/>
    </source>
</evidence>
<dbReference type="Pfam" id="PF01938">
    <property type="entry name" value="TRAM"/>
    <property type="match status" value="1"/>
</dbReference>